<dbReference type="PANTHER" id="PTHR10662:SF22">
    <property type="entry name" value="NUCLEAR RNA EXPORT FACTOR 1"/>
    <property type="match status" value="1"/>
</dbReference>
<dbReference type="Proteomes" id="UP000775547">
    <property type="component" value="Unassembled WGS sequence"/>
</dbReference>
<proteinExistence type="inferred from homology"/>
<evidence type="ECO:0000256" key="6">
    <source>
        <dbReference type="SAM" id="MobiDB-lite"/>
    </source>
</evidence>
<dbReference type="SUPFAM" id="SSF54427">
    <property type="entry name" value="NTF2-like"/>
    <property type="match status" value="1"/>
</dbReference>
<dbReference type="GO" id="GO:0005634">
    <property type="term" value="C:nucleus"/>
    <property type="evidence" value="ECO:0007669"/>
    <property type="project" value="UniProtKB-SubCell"/>
</dbReference>
<reference evidence="8" key="2">
    <citation type="submission" date="2021-10" db="EMBL/GenBank/DDBJ databases">
        <title>Phylogenomics reveals ancestral predisposition of the termite-cultivated fungus Termitomyces towards a domesticated lifestyle.</title>
        <authorList>
            <person name="Auxier B."/>
            <person name="Grum-Grzhimaylo A."/>
            <person name="Cardenas M.E."/>
            <person name="Lodge J.D."/>
            <person name="Laessoe T."/>
            <person name="Pedersen O."/>
            <person name="Smith M.E."/>
            <person name="Kuyper T.W."/>
            <person name="Franco-Molano E.A."/>
            <person name="Baroni T.J."/>
            <person name="Aanen D.K."/>
        </authorList>
    </citation>
    <scope>NUCLEOTIDE SEQUENCE</scope>
    <source>
        <strain evidence="8">AP01</strain>
        <tissue evidence="8">Mycelium</tissue>
    </source>
</reference>
<accession>A0A9P7KBK6</accession>
<reference evidence="8" key="1">
    <citation type="submission" date="2020-07" db="EMBL/GenBank/DDBJ databases">
        <authorList>
            <person name="Nieuwenhuis M."/>
            <person name="Van De Peppel L.J.J."/>
        </authorList>
    </citation>
    <scope>NUCLEOTIDE SEQUENCE</scope>
    <source>
        <strain evidence="8">AP01</strain>
        <tissue evidence="8">Mycelium</tissue>
    </source>
</reference>
<dbReference type="InterPro" id="IPR032675">
    <property type="entry name" value="LRR_dom_sf"/>
</dbReference>
<evidence type="ECO:0000313" key="8">
    <source>
        <dbReference type="EMBL" id="KAG5644653.1"/>
    </source>
</evidence>
<name>A0A9P7KBK6_9AGAR</name>
<dbReference type="EMBL" id="JABCKV010000063">
    <property type="protein sequence ID" value="KAG5644653.1"/>
    <property type="molecule type" value="Genomic_DNA"/>
</dbReference>
<dbReference type="Gene3D" id="3.80.10.10">
    <property type="entry name" value="Ribonuclease Inhibitor"/>
    <property type="match status" value="1"/>
</dbReference>
<dbReference type="GO" id="GO:0003723">
    <property type="term" value="F:RNA binding"/>
    <property type="evidence" value="ECO:0007669"/>
    <property type="project" value="TreeGrafter"/>
</dbReference>
<protein>
    <recommendedName>
        <fullName evidence="7">Nuclear transport factor 2 domain-containing protein</fullName>
    </recommendedName>
</protein>
<keyword evidence="4" id="KW-0509">mRNA transport</keyword>
<dbReference type="Pfam" id="PF22602">
    <property type="entry name" value="NXF_NTF2"/>
    <property type="match status" value="1"/>
</dbReference>
<feature type="compositionally biased region" description="Basic residues" evidence="6">
    <location>
        <begin position="43"/>
        <end position="52"/>
    </location>
</feature>
<dbReference type="OrthoDB" id="25872at2759"/>
<dbReference type="PANTHER" id="PTHR10662">
    <property type="entry name" value="NUCLEAR RNA EXPORT FACTOR"/>
    <property type="match status" value="1"/>
</dbReference>
<organism evidence="8 9">
    <name type="scientific">Asterophora parasitica</name>
    <dbReference type="NCBI Taxonomy" id="117018"/>
    <lineage>
        <taxon>Eukaryota</taxon>
        <taxon>Fungi</taxon>
        <taxon>Dikarya</taxon>
        <taxon>Basidiomycota</taxon>
        <taxon>Agaricomycotina</taxon>
        <taxon>Agaricomycetes</taxon>
        <taxon>Agaricomycetidae</taxon>
        <taxon>Agaricales</taxon>
        <taxon>Tricholomatineae</taxon>
        <taxon>Lyophyllaceae</taxon>
        <taxon>Asterophora</taxon>
    </lineage>
</organism>
<feature type="region of interest" description="Disordered" evidence="6">
    <location>
        <begin position="1"/>
        <end position="81"/>
    </location>
</feature>
<dbReference type="Gene3D" id="3.10.450.50">
    <property type="match status" value="1"/>
</dbReference>
<comment type="similarity">
    <text evidence="2">Belongs to the NXF family.</text>
</comment>
<dbReference type="InterPro" id="IPR002075">
    <property type="entry name" value="NTF2_dom"/>
</dbReference>
<gene>
    <name evidence="8" type="ORF">DXG03_008035</name>
</gene>
<comment type="subcellular location">
    <subcellularLocation>
        <location evidence="1">Nucleus</location>
    </subcellularLocation>
</comment>
<evidence type="ECO:0000256" key="2">
    <source>
        <dbReference type="ARBA" id="ARBA00009285"/>
    </source>
</evidence>
<feature type="compositionally biased region" description="Polar residues" evidence="6">
    <location>
        <begin position="66"/>
        <end position="78"/>
    </location>
</feature>
<evidence type="ECO:0000256" key="1">
    <source>
        <dbReference type="ARBA" id="ARBA00004123"/>
    </source>
</evidence>
<feature type="compositionally biased region" description="Basic and acidic residues" evidence="6">
    <location>
        <begin position="25"/>
        <end position="39"/>
    </location>
</feature>
<dbReference type="AlphaFoldDB" id="A0A9P7KBK6"/>
<evidence type="ECO:0000256" key="4">
    <source>
        <dbReference type="ARBA" id="ARBA00022816"/>
    </source>
</evidence>
<keyword evidence="5" id="KW-0539">Nucleus</keyword>
<feature type="domain" description="Nuclear transport factor 2" evidence="7">
    <location>
        <begin position="305"/>
        <end position="443"/>
    </location>
</feature>
<keyword evidence="3" id="KW-0813">Transport</keyword>
<dbReference type="InterPro" id="IPR001611">
    <property type="entry name" value="Leu-rich_rpt"/>
</dbReference>
<keyword evidence="9" id="KW-1185">Reference proteome</keyword>
<dbReference type="PROSITE" id="PS51450">
    <property type="entry name" value="LRR"/>
    <property type="match status" value="1"/>
</dbReference>
<feature type="compositionally biased region" description="Basic and acidic residues" evidence="6">
    <location>
        <begin position="53"/>
        <end position="65"/>
    </location>
</feature>
<evidence type="ECO:0000256" key="3">
    <source>
        <dbReference type="ARBA" id="ARBA00022448"/>
    </source>
</evidence>
<evidence type="ECO:0000259" key="7">
    <source>
        <dbReference type="Pfam" id="PF22602"/>
    </source>
</evidence>
<sequence>MFSSPTPAPGSRAIASNALRSAGLIDRDAKMRDLTDKPGGRKASSKIRSHRPRILDMKDLRDPRSRASTSQAGPSGSFTIRGAAAGGGVKVRRLPGGAEVPRVKTKFKAVDAWKEVVQKKYNAEAQFLNLESLIDDELVKKHNLVPPGRGGDARDAAVIFKLASQLKPKVQTLSLAGNNLQGTHLQFLSHYLPDLINLSLQNNNIRTMKELDFLASRRGRLQHLRELILLGNPIHTQGMQQDNGEKYRRDVTSKFLTLEVLDQVAIAQIAFDRPGPSSAPAQKPTATTFPYEMGPSFVTGVDGGIVSNFLVRFFNALDSNRSGLIDAYDPNATFSFSANTTIAARARVQGFHTSMPNQTKLTWKAWLEGGSRNLSRINSDFDRALQSLHIGAQEAVTAIVALPATKHDISGPPEKFCLDSFPVVHGQGMGLLLTVHGQFTEGMHDVHWPLTPS</sequence>
<dbReference type="InterPro" id="IPR032710">
    <property type="entry name" value="NTF2-like_dom_sf"/>
</dbReference>
<evidence type="ECO:0000256" key="5">
    <source>
        <dbReference type="ARBA" id="ARBA00023242"/>
    </source>
</evidence>
<dbReference type="InterPro" id="IPR030217">
    <property type="entry name" value="NXF_fam"/>
</dbReference>
<dbReference type="GO" id="GO:0016973">
    <property type="term" value="P:poly(A)+ mRNA export from nucleus"/>
    <property type="evidence" value="ECO:0007669"/>
    <property type="project" value="TreeGrafter"/>
</dbReference>
<dbReference type="SUPFAM" id="SSF52058">
    <property type="entry name" value="L domain-like"/>
    <property type="match status" value="1"/>
</dbReference>
<evidence type="ECO:0000313" key="9">
    <source>
        <dbReference type="Proteomes" id="UP000775547"/>
    </source>
</evidence>
<comment type="caution">
    <text evidence="8">The sequence shown here is derived from an EMBL/GenBank/DDBJ whole genome shotgun (WGS) entry which is preliminary data.</text>
</comment>